<dbReference type="PROSITE" id="PS00584">
    <property type="entry name" value="PFKB_KINASES_2"/>
    <property type="match status" value="1"/>
</dbReference>
<evidence type="ECO:0000256" key="3">
    <source>
        <dbReference type="ARBA" id="ARBA00022777"/>
    </source>
</evidence>
<dbReference type="eggNOG" id="arCOG00014">
    <property type="taxonomic scope" value="Archaea"/>
</dbReference>
<protein>
    <submittedName>
        <fullName evidence="6">Ribokinase</fullName>
    </submittedName>
</protein>
<keyword evidence="3 4" id="KW-0418">Kinase</keyword>
<dbReference type="GO" id="GO:0006796">
    <property type="term" value="P:phosphate-containing compound metabolic process"/>
    <property type="evidence" value="ECO:0007669"/>
    <property type="project" value="UniProtKB-ARBA"/>
</dbReference>
<dbReference type="AlphaFoldDB" id="F0LIR8"/>
<dbReference type="GO" id="GO:0016301">
    <property type="term" value="F:kinase activity"/>
    <property type="evidence" value="ECO:0007669"/>
    <property type="project" value="UniProtKB-KW"/>
</dbReference>
<organism evidence="6 7">
    <name type="scientific">Thermococcus barophilus (strain DSM 11836 / MP)</name>
    <dbReference type="NCBI Taxonomy" id="391623"/>
    <lineage>
        <taxon>Archaea</taxon>
        <taxon>Methanobacteriati</taxon>
        <taxon>Methanobacteriota</taxon>
        <taxon>Thermococci</taxon>
        <taxon>Thermococcales</taxon>
        <taxon>Thermococcaceae</taxon>
        <taxon>Thermococcus</taxon>
    </lineage>
</organism>
<sequence>MHPVERLNCSLILTENGENLKAFQCATYEIKPTGGMAMFDVVAIGNLNYDIIMLVDRFPEFHEKIPAKNAHFGLGGAAGNTATWLANMGLRVGFIGAVGKDEIGEAHINFFKKIGIDTKGIKIVDVPSGVAVAIIKGEDKRIVKYLGANKYRELDYEYLSKTKHIHLSSNPEKLIIDTVNFAYEHGITVSLDIGEAKIPEEIEEKITYLLMNEDEFKRKFGNLDKISEVKAKNVIVTLNGGGALVRDEKGNIFEVKGLSAEVVDSTGAGDSFDAGLIYGVLKGWSLRDAAKLGMLLAYLTVQKVGARSAVIPLEEIKKRAEELNLNLPF</sequence>
<dbReference type="PROSITE" id="PS00583">
    <property type="entry name" value="PFKB_KINASES_1"/>
    <property type="match status" value="1"/>
</dbReference>
<gene>
    <name evidence="6" type="ordered locus">TERMP_01545</name>
</gene>
<dbReference type="InterPro" id="IPR002173">
    <property type="entry name" value="Carboh/pur_kinase_PfkB_CS"/>
</dbReference>
<dbReference type="Gene3D" id="3.40.1190.20">
    <property type="match status" value="1"/>
</dbReference>
<feature type="domain" description="Carbohydrate kinase PfkB" evidence="5">
    <location>
        <begin position="39"/>
        <end position="309"/>
    </location>
</feature>
<evidence type="ECO:0000256" key="1">
    <source>
        <dbReference type="ARBA" id="ARBA00010688"/>
    </source>
</evidence>
<dbReference type="NCBIfam" id="NF041134">
    <property type="entry name" value="R1P_kin_Thcocales"/>
    <property type="match status" value="1"/>
</dbReference>
<proteinExistence type="inferred from homology"/>
<dbReference type="Proteomes" id="UP000007478">
    <property type="component" value="Chromosome"/>
</dbReference>
<dbReference type="InterPro" id="IPR011611">
    <property type="entry name" value="PfkB_dom"/>
</dbReference>
<accession>F0LIR8</accession>
<dbReference type="KEGG" id="tba:TERMP_01545"/>
<keyword evidence="7" id="KW-1185">Reference proteome</keyword>
<dbReference type="HOGENOM" id="CLU_027634_10_1_2"/>
<dbReference type="Pfam" id="PF00294">
    <property type="entry name" value="PfkB"/>
    <property type="match status" value="1"/>
</dbReference>
<dbReference type="SUPFAM" id="SSF53613">
    <property type="entry name" value="Ribokinase-like"/>
    <property type="match status" value="1"/>
</dbReference>
<dbReference type="EMBL" id="CP002372">
    <property type="protein sequence ID" value="ADT84520.1"/>
    <property type="molecule type" value="Genomic_DNA"/>
</dbReference>
<evidence type="ECO:0000256" key="2">
    <source>
        <dbReference type="ARBA" id="ARBA00022679"/>
    </source>
</evidence>
<evidence type="ECO:0000313" key="7">
    <source>
        <dbReference type="Proteomes" id="UP000007478"/>
    </source>
</evidence>
<dbReference type="InterPro" id="IPR029056">
    <property type="entry name" value="Ribokinase-like"/>
</dbReference>
<dbReference type="CDD" id="cd01942">
    <property type="entry name" value="ribokinase_group_A"/>
    <property type="match status" value="1"/>
</dbReference>
<evidence type="ECO:0000313" key="6">
    <source>
        <dbReference type="EMBL" id="ADT84520.1"/>
    </source>
</evidence>
<dbReference type="PATRIC" id="fig|391623.17.peg.1545"/>
<dbReference type="PANTHER" id="PTHR10584">
    <property type="entry name" value="SUGAR KINASE"/>
    <property type="match status" value="1"/>
</dbReference>
<keyword evidence="2 4" id="KW-0808">Transferase</keyword>
<evidence type="ECO:0000256" key="4">
    <source>
        <dbReference type="RuleBase" id="RU003704"/>
    </source>
</evidence>
<dbReference type="PRINTS" id="PR00990">
    <property type="entry name" value="RIBOKINASE"/>
</dbReference>
<dbReference type="PANTHER" id="PTHR10584:SF166">
    <property type="entry name" value="RIBOKINASE"/>
    <property type="match status" value="1"/>
</dbReference>
<evidence type="ECO:0000259" key="5">
    <source>
        <dbReference type="Pfam" id="PF00294"/>
    </source>
</evidence>
<dbReference type="InterPro" id="IPR053612">
    <property type="entry name" value="ADP-R1P_Kinase"/>
</dbReference>
<name>F0LIR8_THEBM</name>
<dbReference type="InterPro" id="IPR002139">
    <property type="entry name" value="Ribo/fructo_kinase"/>
</dbReference>
<comment type="similarity">
    <text evidence="1 4">Belongs to the carbohydrate kinase PfkB family.</text>
</comment>
<reference evidence="6 7" key="1">
    <citation type="journal article" date="2011" name="J. Bacteriol.">
        <title>Complete genome sequence of the hyperthermophilic, piezophilic, heterotrophic, and carboxydotrophic archaeon Thermococcus barophilus MP.</title>
        <authorList>
            <person name="Vannier P."/>
            <person name="Marteinsson V.T."/>
            <person name="Fridjonsson O.H."/>
            <person name="Oger P."/>
            <person name="Jebbar M."/>
        </authorList>
    </citation>
    <scope>NUCLEOTIDE SEQUENCE [LARGE SCALE GENOMIC DNA]</scope>
    <source>
        <strain evidence="7">DSM 11836 / MP</strain>
    </source>
</reference>